<dbReference type="InterPro" id="IPR042533">
    <property type="entry name" value="Nucleoporin_Nup155_C_1"/>
</dbReference>
<evidence type="ECO:0000259" key="6">
    <source>
        <dbReference type="Pfam" id="PF08801"/>
    </source>
</evidence>
<dbReference type="Pfam" id="PF03177">
    <property type="entry name" value="Nucleoporin_C"/>
    <property type="match status" value="1"/>
</dbReference>
<evidence type="ECO:0000313" key="8">
    <source>
        <dbReference type="Proteomes" id="UP000095023"/>
    </source>
</evidence>
<reference evidence="8" key="1">
    <citation type="submission" date="2016-02" db="EMBL/GenBank/DDBJ databases">
        <title>Comparative genomics of biotechnologically important yeasts.</title>
        <authorList>
            <consortium name="DOE Joint Genome Institute"/>
            <person name="Riley R."/>
            <person name="Haridas S."/>
            <person name="Wolfe K.H."/>
            <person name="Lopes M.R."/>
            <person name="Hittinger C.T."/>
            <person name="Goker M."/>
            <person name="Salamov A."/>
            <person name="Wisecaver J."/>
            <person name="Long T.M."/>
            <person name="Aerts A.L."/>
            <person name="Barry K."/>
            <person name="Choi C."/>
            <person name="Clum A."/>
            <person name="Coughlan A.Y."/>
            <person name="Deshpande S."/>
            <person name="Douglass A.P."/>
            <person name="Hanson S.J."/>
            <person name="Klenk H.-P."/>
            <person name="Labutti K."/>
            <person name="Lapidus A."/>
            <person name="Lindquist E."/>
            <person name="Lipzen A."/>
            <person name="Meier-Kolthoff J.P."/>
            <person name="Ohm R.A."/>
            <person name="Otillar R.P."/>
            <person name="Pangilinan J."/>
            <person name="Peng Y."/>
            <person name="Rokas A."/>
            <person name="Rosa C.A."/>
            <person name="Scheuner C."/>
            <person name="Sibirny A.A."/>
            <person name="Slot J.C."/>
            <person name="Stielow J.B."/>
            <person name="Sun H."/>
            <person name="Kurtzman C.P."/>
            <person name="Blackwell M."/>
            <person name="Jeffries T.W."/>
            <person name="Grigoriev I.V."/>
        </authorList>
    </citation>
    <scope>NUCLEOTIDE SEQUENCE [LARGE SCALE GENOMIC DNA]</scope>
    <source>
        <strain evidence="8">NRRL Y-17796</strain>
    </source>
</reference>
<dbReference type="InterPro" id="IPR042538">
    <property type="entry name" value="Nucleoporin_Nup155_C_3"/>
</dbReference>
<dbReference type="Gene3D" id="1.25.40.450">
    <property type="entry name" value="Nucleoporin, helical domain, N-terminal subdomain"/>
    <property type="match status" value="1"/>
</dbReference>
<dbReference type="GO" id="GO:0044611">
    <property type="term" value="C:nuclear pore inner ring"/>
    <property type="evidence" value="ECO:0007669"/>
    <property type="project" value="TreeGrafter"/>
</dbReference>
<dbReference type="Proteomes" id="UP000095023">
    <property type="component" value="Unassembled WGS sequence"/>
</dbReference>
<dbReference type="GO" id="GO:0017056">
    <property type="term" value="F:structural constituent of nuclear pore"/>
    <property type="evidence" value="ECO:0007669"/>
    <property type="project" value="InterPro"/>
</dbReference>
<dbReference type="GO" id="GO:0006405">
    <property type="term" value="P:RNA export from nucleus"/>
    <property type="evidence" value="ECO:0007669"/>
    <property type="project" value="TreeGrafter"/>
</dbReference>
<dbReference type="Pfam" id="PF08801">
    <property type="entry name" value="Nucleoporin_N"/>
    <property type="match status" value="1"/>
</dbReference>
<evidence type="ECO:0008006" key="9">
    <source>
        <dbReference type="Google" id="ProtNLM"/>
    </source>
</evidence>
<dbReference type="InterPro" id="IPR004870">
    <property type="entry name" value="Nucleoporin_Nup155"/>
</dbReference>
<dbReference type="FunFam" id="1.25.40.440:FF:000001">
    <property type="entry name" value="Nuclear pore complex subunit"/>
    <property type="match status" value="1"/>
</dbReference>
<keyword evidence="8" id="KW-1185">Reference proteome</keyword>
<dbReference type="Gene3D" id="1.25.40.440">
    <property type="entry name" value="Nucleoporin, helical domain, central subdomain"/>
    <property type="match status" value="1"/>
</dbReference>
<proteinExistence type="inferred from homology"/>
<feature type="domain" description="Nucleoporin Nup133/Nup155-like N-terminal" evidence="6">
    <location>
        <begin position="78"/>
        <end position="528"/>
    </location>
</feature>
<dbReference type="InterPro" id="IPR014908">
    <property type="entry name" value="Nucleoporin_Nup133/Nup155_N"/>
</dbReference>
<dbReference type="Gene3D" id="1.20.58.1780">
    <property type="match status" value="1"/>
</dbReference>
<comment type="subcellular location">
    <subcellularLocation>
        <location evidence="1">Nucleus</location>
    </subcellularLocation>
</comment>
<evidence type="ECO:0000313" key="7">
    <source>
        <dbReference type="EMBL" id="ODV90031.1"/>
    </source>
</evidence>
<accession>A0A1E4TE48</accession>
<evidence type="ECO:0000256" key="2">
    <source>
        <dbReference type="ARBA" id="ARBA00007373"/>
    </source>
</evidence>
<dbReference type="InterPro" id="IPR042537">
    <property type="entry name" value="Nucleoporin_Nup155_C_2"/>
</dbReference>
<comment type="similarity">
    <text evidence="2">Belongs to the non-repetitive/WGA-negative nucleoporin family.</text>
</comment>
<evidence type="ECO:0000259" key="5">
    <source>
        <dbReference type="Pfam" id="PF03177"/>
    </source>
</evidence>
<name>A0A1E4TE48_9ASCO</name>
<dbReference type="PANTHER" id="PTHR10350:SF6">
    <property type="entry name" value="NUCLEAR PORE COMPLEX PROTEIN NUP155"/>
    <property type="match status" value="1"/>
</dbReference>
<evidence type="ECO:0000256" key="1">
    <source>
        <dbReference type="ARBA" id="ARBA00004123"/>
    </source>
</evidence>
<gene>
    <name evidence="7" type="ORF">CANCADRAFT_99845</name>
</gene>
<protein>
    <recommendedName>
        <fullName evidence="9">Nucleoporin Nup133/Nup155-like N-terminal domain-containing protein</fullName>
    </recommendedName>
</protein>
<dbReference type="InterPro" id="IPR007187">
    <property type="entry name" value="Nucleoporin_Nup133/Nup155_C"/>
</dbReference>
<dbReference type="GO" id="GO:0036228">
    <property type="term" value="P:protein localization to nuclear inner membrane"/>
    <property type="evidence" value="ECO:0007669"/>
    <property type="project" value="TreeGrafter"/>
</dbReference>
<evidence type="ECO:0000256" key="3">
    <source>
        <dbReference type="ARBA" id="ARBA00022448"/>
    </source>
</evidence>
<dbReference type="EMBL" id="KV453842">
    <property type="protein sequence ID" value="ODV90031.1"/>
    <property type="molecule type" value="Genomic_DNA"/>
</dbReference>
<evidence type="ECO:0000256" key="4">
    <source>
        <dbReference type="ARBA" id="ARBA00023242"/>
    </source>
</evidence>
<organism evidence="7 8">
    <name type="scientific">Tortispora caseinolytica NRRL Y-17796</name>
    <dbReference type="NCBI Taxonomy" id="767744"/>
    <lineage>
        <taxon>Eukaryota</taxon>
        <taxon>Fungi</taxon>
        <taxon>Dikarya</taxon>
        <taxon>Ascomycota</taxon>
        <taxon>Saccharomycotina</taxon>
        <taxon>Trigonopsidomycetes</taxon>
        <taxon>Trigonopsidales</taxon>
        <taxon>Trigonopsidaceae</taxon>
        <taxon>Tortispora</taxon>
    </lineage>
</organism>
<feature type="domain" description="Nucleoporin Nup133/Nup155-like C-terminal" evidence="5">
    <location>
        <begin position="614"/>
        <end position="1270"/>
    </location>
</feature>
<dbReference type="GO" id="GO:0000972">
    <property type="term" value="P:transcription-dependent tethering of RNA polymerase II gene DNA at nuclear periphery"/>
    <property type="evidence" value="ECO:0007669"/>
    <property type="project" value="TreeGrafter"/>
</dbReference>
<dbReference type="PANTHER" id="PTHR10350">
    <property type="entry name" value="NUCLEAR PORE COMPLEX PROTEIN NUP155"/>
    <property type="match status" value="1"/>
</dbReference>
<dbReference type="OrthoDB" id="338970at2759"/>
<keyword evidence="4" id="KW-0539">Nucleus</keyword>
<sequence length="1294" mass="144810">MSLSTMSKQVATSSKPMIASSSSNTASNLSPVALGNKIISQYIQRDAQFPELDRIIQQSSVNDYIFSPDPESLGAFIPFERTETLVLPDIVFEQYNSTECYTRMGLLPEINRAWISVDNRLFFWNYLNGEDFLSFDSLDQTILSVSLAKPKPDTFISSVEHLLLISTPTQFVIIAISIVDGELELFDTGMSTSIQGLHVGHICALTSGRIFIGSASSTDIWEIVYKKREGWFSGKCYKVCQTSSSLSHYMPSFDGISAIFSSKPEGKSLTDLFHHKAAEYIIQMKVDNTRSALYTLSNKSTIRAYSIGKKGEFQAMYSYTYRSMVTHSQLLNVPAVLLDPYKVSLVSIHPIPVQQSQMINLVAVTSTGVRLYMRISRSFFSFQGESSASGIQVVQCRFPPNSTRLPGRPLDSDTPAARLTSTVLKSSVASYLVSPGYFFDVVSGETKDKLFVSVLDAGQILSRNEPPVGPPIMSEIASFLDIEGFVQDIAVITPPYASSNTPQGYMNELASQYVLPAPKIVVLTNTGLYYYTRRMPFQVLQYLGTDIRPFSMLYGRKELCSAALSIASSSATDISLQDIARRVYLEMGGRPHLKEDGLVVGSHAGNFDGEAVLSGRFEGLATFLSRLVRDIWKRKVVVTTPSNKFVTNIPLSILRDIQLKLFDLDEFLRRNATFIDGMIGPSTDGSIAIPPTSTEETALFEEHRALYAVTSLLTNIREALDFVTILAENQNLEKCLPYVSENAKSNLLKLTFEEFFDPTRNGLLVRELVSGVVDSHIASGYSVDNITDILRERCGSFCSAGDALVFKALECLHKAESYQKTDLDLKSQWLQEGVRVLKRSGDTISLSALKATTSELVKFGNLPEAVDVILTAAHGHDRGNQALGYFFEGKPGQGTGTDNRESLYDFRIACYNMVFEILDKAGKDLESVGDSLELSRIQNEVFKVVFSSMDELFHYCYYDWLVSMDLADRLLEFDSPFVASYLEKNAVTSLYQADLLWRYFAKKEDSLKASQQLLALASSDFDLSLEDRIEFLSRARGFASGSWPVGQRQAMSDIYRTVQETLDIANIQADILLEVQADKRFADEEKRQGYIEQLNKRILPISDLFNLYADPFGYGEICLAIFQTSDFRRTDEIMRCWERIISKAHSQANEDNSPEPYQYVASAIRHLGERFRLTEFIFSSDRLVPMLERYQFVNGSGSAPGWIVDAFLDAGVVHEQLFRVIDSLFDRREHPFDETAGLRQLAQDAVHTVERWFSDSRGSARIGSPLDVLNGAALKKYEPYVAADLFAKIMRRFT</sequence>
<keyword evidence="3" id="KW-0813">Transport</keyword>
<dbReference type="Gene3D" id="1.20.120.1880">
    <property type="entry name" value="Nucleoporin, helical C-terminal domain"/>
    <property type="match status" value="1"/>
</dbReference>
<dbReference type="GO" id="GO:0006606">
    <property type="term" value="P:protein import into nucleus"/>
    <property type="evidence" value="ECO:0007669"/>
    <property type="project" value="TreeGrafter"/>
</dbReference>